<organism evidence="1 2">
    <name type="scientific">Camellia lanceoleosa</name>
    <dbReference type="NCBI Taxonomy" id="1840588"/>
    <lineage>
        <taxon>Eukaryota</taxon>
        <taxon>Viridiplantae</taxon>
        <taxon>Streptophyta</taxon>
        <taxon>Embryophyta</taxon>
        <taxon>Tracheophyta</taxon>
        <taxon>Spermatophyta</taxon>
        <taxon>Magnoliopsida</taxon>
        <taxon>eudicotyledons</taxon>
        <taxon>Gunneridae</taxon>
        <taxon>Pentapetalae</taxon>
        <taxon>asterids</taxon>
        <taxon>Ericales</taxon>
        <taxon>Theaceae</taxon>
        <taxon>Camellia</taxon>
    </lineage>
</organism>
<dbReference type="EMBL" id="CM045758">
    <property type="protein sequence ID" value="KAI8032390.1"/>
    <property type="molecule type" value="Genomic_DNA"/>
</dbReference>
<proteinExistence type="predicted"/>
<sequence length="72" mass="8049">MVEDAVVLAFAQRQHPNLARQFFSDPKSSGDPKFMEAYGNTDLLIAVMLCFRVHVILPPCSLQIHCILCIMG</sequence>
<evidence type="ECO:0000313" key="1">
    <source>
        <dbReference type="EMBL" id="KAI8032390.1"/>
    </source>
</evidence>
<accession>A0ACC0J3L9</accession>
<dbReference type="Proteomes" id="UP001060215">
    <property type="component" value="Chromosome 1"/>
</dbReference>
<reference evidence="1 2" key="1">
    <citation type="journal article" date="2022" name="Plant J.">
        <title>Chromosome-level genome of Camellia lanceoleosa provides a valuable resource for understanding genome evolution and self-incompatibility.</title>
        <authorList>
            <person name="Gong W."/>
            <person name="Xiao S."/>
            <person name="Wang L."/>
            <person name="Liao Z."/>
            <person name="Chang Y."/>
            <person name="Mo W."/>
            <person name="Hu G."/>
            <person name="Li W."/>
            <person name="Zhao G."/>
            <person name="Zhu H."/>
            <person name="Hu X."/>
            <person name="Ji K."/>
            <person name="Xiang X."/>
            <person name="Song Q."/>
            <person name="Yuan D."/>
            <person name="Jin S."/>
            <person name="Zhang L."/>
        </authorList>
    </citation>
    <scope>NUCLEOTIDE SEQUENCE [LARGE SCALE GENOMIC DNA]</scope>
    <source>
        <strain evidence="1">SQ_2022a</strain>
    </source>
</reference>
<gene>
    <name evidence="1" type="ORF">LOK49_LG01G01045</name>
</gene>
<name>A0ACC0J3L9_9ERIC</name>
<protein>
    <submittedName>
        <fullName evidence="1">Uncharacterized protein</fullName>
    </submittedName>
</protein>
<comment type="caution">
    <text evidence="1">The sequence shown here is derived from an EMBL/GenBank/DDBJ whole genome shotgun (WGS) entry which is preliminary data.</text>
</comment>
<evidence type="ECO:0000313" key="2">
    <source>
        <dbReference type="Proteomes" id="UP001060215"/>
    </source>
</evidence>
<keyword evidence="2" id="KW-1185">Reference proteome</keyword>